<keyword evidence="2" id="KW-1185">Reference proteome</keyword>
<name>A0ABT8BQM9_9VIBR</name>
<dbReference type="RefSeq" id="WP_076586038.1">
    <property type="nucleotide sequence ID" value="NZ_JABEYA020000002.1"/>
</dbReference>
<sequence length="68" mass="7894">MSNKKKSSNKKDSQLLLRINRQERDAFISICEDMDTSAAREIRRFIKHYLADHKCLHTPESGDESAQT</sequence>
<evidence type="ECO:0008006" key="3">
    <source>
        <dbReference type="Google" id="ProtNLM"/>
    </source>
</evidence>
<evidence type="ECO:0000313" key="1">
    <source>
        <dbReference type="EMBL" id="MDN3608998.1"/>
    </source>
</evidence>
<gene>
    <name evidence="1" type="ORF">QWZ16_04575</name>
</gene>
<proteinExistence type="predicted"/>
<organism evidence="1 2">
    <name type="scientific">Vibrio ostreicida</name>
    <dbReference type="NCBI Taxonomy" id="526588"/>
    <lineage>
        <taxon>Bacteria</taxon>
        <taxon>Pseudomonadati</taxon>
        <taxon>Pseudomonadota</taxon>
        <taxon>Gammaproteobacteria</taxon>
        <taxon>Vibrionales</taxon>
        <taxon>Vibrionaceae</taxon>
        <taxon>Vibrio</taxon>
    </lineage>
</organism>
<evidence type="ECO:0000313" key="2">
    <source>
        <dbReference type="Proteomes" id="UP001238540"/>
    </source>
</evidence>
<accession>A0ABT8BQM9</accession>
<dbReference type="Proteomes" id="UP001238540">
    <property type="component" value="Unassembled WGS sequence"/>
</dbReference>
<comment type="caution">
    <text evidence="1">The sequence shown here is derived from an EMBL/GenBank/DDBJ whole genome shotgun (WGS) entry which is preliminary data.</text>
</comment>
<dbReference type="EMBL" id="JAUFQC010000001">
    <property type="protein sequence ID" value="MDN3608998.1"/>
    <property type="molecule type" value="Genomic_DNA"/>
</dbReference>
<reference evidence="2" key="1">
    <citation type="journal article" date="2019" name="Int. J. Syst. Evol. Microbiol.">
        <title>The Global Catalogue of Microorganisms (GCM) 10K type strain sequencing project: providing services to taxonomists for standard genome sequencing and annotation.</title>
        <authorList>
            <consortium name="The Broad Institute Genomics Platform"/>
            <consortium name="The Broad Institute Genome Sequencing Center for Infectious Disease"/>
            <person name="Wu L."/>
            <person name="Ma J."/>
        </authorList>
    </citation>
    <scope>NUCLEOTIDE SEQUENCE [LARGE SCALE GENOMIC DNA]</scope>
    <source>
        <strain evidence="2">CECT 7398</strain>
    </source>
</reference>
<protein>
    <recommendedName>
        <fullName evidence="3">CopG family transcriptional regulator</fullName>
    </recommendedName>
</protein>